<organism evidence="6 7">
    <name type="scientific">Mucilaginibacter calamicampi</name>
    <dbReference type="NCBI Taxonomy" id="1302352"/>
    <lineage>
        <taxon>Bacteria</taxon>
        <taxon>Pseudomonadati</taxon>
        <taxon>Bacteroidota</taxon>
        <taxon>Sphingobacteriia</taxon>
        <taxon>Sphingobacteriales</taxon>
        <taxon>Sphingobacteriaceae</taxon>
        <taxon>Mucilaginibacter</taxon>
    </lineage>
</organism>
<evidence type="ECO:0000256" key="4">
    <source>
        <dbReference type="SAM" id="SignalP"/>
    </source>
</evidence>
<keyword evidence="1" id="KW-0719">Serine esterase</keyword>
<dbReference type="EMBL" id="JBHTHU010000022">
    <property type="protein sequence ID" value="MFD0751979.1"/>
    <property type="molecule type" value="Genomic_DNA"/>
</dbReference>
<comment type="caution">
    <text evidence="6">The sequence shown here is derived from an EMBL/GenBank/DDBJ whole genome shotgun (WGS) entry which is preliminary data.</text>
</comment>
<reference evidence="7" key="1">
    <citation type="journal article" date="2019" name="Int. J. Syst. Evol. Microbiol.">
        <title>The Global Catalogue of Microorganisms (GCM) 10K type strain sequencing project: providing services to taxonomists for standard genome sequencing and annotation.</title>
        <authorList>
            <consortium name="The Broad Institute Genomics Platform"/>
            <consortium name="The Broad Institute Genome Sequencing Center for Infectious Disease"/>
            <person name="Wu L."/>
            <person name="Ma J."/>
        </authorList>
    </citation>
    <scope>NUCLEOTIDE SEQUENCE [LARGE SCALE GENOMIC DNA]</scope>
    <source>
        <strain evidence="7">CCUG 63418</strain>
    </source>
</reference>
<evidence type="ECO:0000256" key="3">
    <source>
        <dbReference type="ARBA" id="ARBA00022801"/>
    </source>
</evidence>
<evidence type="ECO:0000256" key="2">
    <source>
        <dbReference type="ARBA" id="ARBA00022729"/>
    </source>
</evidence>
<proteinExistence type="predicted"/>
<dbReference type="RefSeq" id="WP_377102300.1">
    <property type="nucleotide sequence ID" value="NZ_JBHTHU010000022.1"/>
</dbReference>
<sequence length="531" mass="57108">MKRILGLLLLASTAAMAQNSKPPMVTFTAEQDHKNMMDQLGIKALRPGPSGQETAPNHANYDENTANPYPNLPDVLTLNNGKKVTTADQWWNQRRPEIVEHFEKEVLGRVPKNAPKINWEVEVTDREMVNRIPVIAKHIIGHVDNSSYPGIKVDIDMVLVVPANAKGPVPVLMMFGGGRLPAPAQPDAASLKLINDGIRKLLANSSPELKEALNKYPAYQPIAAAAGTGGFGFGPQPAPKPPTPDVPGVAGVNNDAGSTDQLLAAGWGYCTINPGSIQADNGAGLTRGIIGLVNKGQPRKPDDWGALRAWAWGAGRALDYIEKNEPAVDAKHVGIEGVSRYGKAALVTLAFEPKFSMALVGSSGEGGAKLHRRNWGEAVENLTATGEYHWMAGNFIKYGASDATFGSKTPGDLPVDAHELLALCAPRLTFVSYGIPEKGDAKWLDQQGSYMAAVAAGPVFKLLGAKDLGVSNDYNKEKMPPVNTPMLDGELAWRQHDQGHQDQANMKWFIKWADQKMGRPAATPAPTGRRQ</sequence>
<dbReference type="Proteomes" id="UP001596958">
    <property type="component" value="Unassembled WGS sequence"/>
</dbReference>
<dbReference type="Pfam" id="PF22244">
    <property type="entry name" value="GCE_fung"/>
    <property type="match status" value="1"/>
</dbReference>
<evidence type="ECO:0000313" key="7">
    <source>
        <dbReference type="Proteomes" id="UP001596958"/>
    </source>
</evidence>
<feature type="signal peptide" evidence="4">
    <location>
        <begin position="1"/>
        <end position="17"/>
    </location>
</feature>
<dbReference type="InterPro" id="IPR054579">
    <property type="entry name" value="GCE-like_dom"/>
</dbReference>
<keyword evidence="7" id="KW-1185">Reference proteome</keyword>
<feature type="chain" id="PRO_5046243282" evidence="4">
    <location>
        <begin position="18"/>
        <end position="531"/>
    </location>
</feature>
<keyword evidence="2 4" id="KW-0732">Signal</keyword>
<dbReference type="Gene3D" id="3.40.50.1820">
    <property type="entry name" value="alpha/beta hydrolase"/>
    <property type="match status" value="1"/>
</dbReference>
<keyword evidence="3" id="KW-0378">Hydrolase</keyword>
<dbReference type="InterPro" id="IPR029058">
    <property type="entry name" value="AB_hydrolase_fold"/>
</dbReference>
<accession>A0ABW2YZT9</accession>
<name>A0ABW2YZT9_9SPHI</name>
<evidence type="ECO:0000313" key="6">
    <source>
        <dbReference type="EMBL" id="MFD0751979.1"/>
    </source>
</evidence>
<feature type="domain" description="4-O-methyl-glucuronoyl methylesterase-like" evidence="5">
    <location>
        <begin position="303"/>
        <end position="464"/>
    </location>
</feature>
<evidence type="ECO:0000256" key="1">
    <source>
        <dbReference type="ARBA" id="ARBA00022487"/>
    </source>
</evidence>
<evidence type="ECO:0000259" key="5">
    <source>
        <dbReference type="Pfam" id="PF22244"/>
    </source>
</evidence>
<gene>
    <name evidence="6" type="ORF">ACFQZS_17630</name>
</gene>
<protein>
    <submittedName>
        <fullName evidence="6">Acetylxylan esterase</fullName>
    </submittedName>
</protein>